<feature type="transmembrane region" description="Helical" evidence="10">
    <location>
        <begin position="269"/>
        <end position="290"/>
    </location>
</feature>
<dbReference type="CDD" id="cd18604">
    <property type="entry name" value="ABC_6TM_VMR1_D2_like"/>
    <property type="match status" value="1"/>
</dbReference>
<evidence type="ECO:0000256" key="1">
    <source>
        <dbReference type="ARBA" id="ARBA00004141"/>
    </source>
</evidence>
<dbReference type="InterPro" id="IPR027417">
    <property type="entry name" value="P-loop_NTPase"/>
</dbReference>
<dbReference type="FunFam" id="3.40.50.300:FF:001577">
    <property type="entry name" value="ABC bile acid transporter"/>
    <property type="match status" value="1"/>
</dbReference>
<evidence type="ECO:0000256" key="10">
    <source>
        <dbReference type="SAM" id="Phobius"/>
    </source>
</evidence>
<feature type="transmembrane region" description="Helical" evidence="10">
    <location>
        <begin position="422"/>
        <end position="440"/>
    </location>
</feature>
<feature type="transmembrane region" description="Helical" evidence="10">
    <location>
        <begin position="446"/>
        <end position="466"/>
    </location>
</feature>
<keyword evidence="8 10" id="KW-0472">Membrane</keyword>
<name>A0A074XRY5_AURPU</name>
<dbReference type="InterPro" id="IPR003593">
    <property type="entry name" value="AAA+_ATPase"/>
</dbReference>
<feature type="compositionally biased region" description="Acidic residues" evidence="9">
    <location>
        <begin position="326"/>
        <end position="336"/>
    </location>
</feature>
<feature type="domain" description="ABC transporter" evidence="11">
    <location>
        <begin position="616"/>
        <end position="840"/>
    </location>
</feature>
<feature type="transmembrane region" description="Helical" evidence="10">
    <location>
        <begin position="80"/>
        <end position="98"/>
    </location>
</feature>
<evidence type="ECO:0000259" key="12">
    <source>
        <dbReference type="PROSITE" id="PS50929"/>
    </source>
</evidence>
<dbReference type="Gene3D" id="3.40.50.300">
    <property type="entry name" value="P-loop containing nucleotide triphosphate hydrolases"/>
    <property type="match status" value="2"/>
</dbReference>
<feature type="transmembrane region" description="Helical" evidence="10">
    <location>
        <begin position="32"/>
        <end position="50"/>
    </location>
</feature>
<keyword evidence="13" id="KW-0378">Hydrolase</keyword>
<keyword evidence="3 10" id="KW-0812">Transmembrane</keyword>
<dbReference type="InterPro" id="IPR011527">
    <property type="entry name" value="ABC1_TM_dom"/>
</dbReference>
<feature type="region of interest" description="Disordered" evidence="9">
    <location>
        <begin position="322"/>
        <end position="364"/>
    </location>
</feature>
<dbReference type="SUPFAM" id="SSF90123">
    <property type="entry name" value="ABC transporter transmembrane region"/>
    <property type="match status" value="2"/>
</dbReference>
<feature type="transmembrane region" description="Helical" evidence="10">
    <location>
        <begin position="110"/>
        <end position="135"/>
    </location>
</feature>
<evidence type="ECO:0000256" key="7">
    <source>
        <dbReference type="ARBA" id="ARBA00022989"/>
    </source>
</evidence>
<keyword evidence="5" id="KW-0547">Nucleotide-binding</keyword>
<evidence type="ECO:0000259" key="11">
    <source>
        <dbReference type="PROSITE" id="PS50893"/>
    </source>
</evidence>
<evidence type="ECO:0000256" key="2">
    <source>
        <dbReference type="ARBA" id="ARBA00022448"/>
    </source>
</evidence>
<sequence length="1458" mass="161587">MISLLRQPRWMKPFIEEPSEVNDETVPEKKQGLPWVAILLFVLAIIGFVLQALLKLASPSILLAIAAFHLILVRPRTASIFLLLIYTTLFVLQVSTLASTLEPDIWDSGIYNLVIAIHVINISISLISIAAVVNLPLRDPSLSREGICQPFSPPTAELRSPEDSLTLWQWMTVSWMSSLISVGKTRQLNEDDVWFLGYEFQHRHLHDAFRELHGTVVRRLLRANWVDLALLTVLAILELAANYSAPILLQQLLKAMANLRFEKKPAISFAVLILVVRLVAAQSAVFSLWFGRRAYERSRGEMITMLYEKTLNRKIVATIKDKTENQIDETQNEDSDRDMPSSEDGGDESSRLLNGHTSKTNEKQSFLSKILKKTRAGLPFSCNKKSTPVTEDNAPASMGKILNLMRGDVYEVSQRFWEFQTLINKPLGMILSLCLVWNLLGPSCLLGVAVVVIAQILNGIFASILVKKERLRRKATDVKLQQVSAYVEAIRHLRWYGWHPVWLERILEARQSELDLKVITYLWTNAIRFVNILGSGLLPVAAFYGFTALAGHELRIDIAFPALQLFNMLQSDLREIPGLITVLLNASVAVGRIEAFMKEPNKTADDNSASTFADVLELRAATFAWPGLSKNVLHNLTISFPPGLTIVFGQVAAGKSALLQALLGELDLHDGELIKPDAPIGYCAQAPWLQSMSIRDNILFSSPYDDVRYKQTLEACALTADLANFKHGDLSSIGENGIGLSGGQKARVALARAIYSRAKILLLDDPLSALDQQTAESIVAKCFGGDLVKGRTVVLVTHRTDLCKGLAEQLVEITDGTAQTSQGDSLHLSPTNSHTAQTLQDAKMVKVDEAQESAAVPDKFEDEEHREHGGVKAAVYWQYIKAGRLKWWFLVILSAATFRLLMVAESWLFKEWGEAYKEVEQVFSLQILHADSYVASSSPVSRLFARFPDPGVNVYPWLIAFFALIIVESLALLVSQIFMLVITYTAGKGMFKDIMDKVSHTTFHYYDVVPIGRLMNRLTSDVATIDGNISDQFLQVAWQAIAWVTSIAVIAGVTPLFLVFSIALTLLFVFIFMQFLPTSQSLRRLEMVSLSPLMSNFGALLNGLTTVRAFCAQSRFQDRVIAVTDAFQGMDHFYWSLQAWLMYRFDILSACSTFILTVLAINSGLSPGLTAFVLASASRFVVAVHALCKQYGQLQLNFVSVERVVELLHLEQEPAGEIDPPAYWPSYDSDVVFEKVTIRYAPHLDPALSDVSFTLKGGSNTAVIGRTGSGKSTLALSLLATMTPGSGRILIGGIDIAKVNKQALRNRITFLAQDPVLFPGSLRHNLDPTEQHADDECETVIARVCGSYNWTLQTQIDTGGKNLSQGQRQLVGLARAVLRRSAIVIMDEATASIDKDTAWEIQRVLREEMKQSTVITIAHRPSAVRGANYCLALGNGKIIDQGSPEDVDVARSTVPDTI</sequence>
<dbReference type="PANTHER" id="PTHR24223">
    <property type="entry name" value="ATP-BINDING CASSETTE SUB-FAMILY C"/>
    <property type="match status" value="1"/>
</dbReference>
<dbReference type="InterPro" id="IPR003439">
    <property type="entry name" value="ABC_transporter-like_ATP-bd"/>
</dbReference>
<dbReference type="GO" id="GO:0016887">
    <property type="term" value="F:ATP hydrolysis activity"/>
    <property type="evidence" value="ECO:0007669"/>
    <property type="project" value="InterPro"/>
</dbReference>
<comment type="subcellular location">
    <subcellularLocation>
        <location evidence="1">Membrane</location>
        <topology evidence="1">Multi-pass membrane protein</topology>
    </subcellularLocation>
</comment>
<reference evidence="13 14" key="1">
    <citation type="journal article" date="2014" name="BMC Genomics">
        <title>Genome sequencing of four Aureobasidium pullulans varieties: biotechnological potential, stress tolerance, and description of new species.</title>
        <authorList>
            <person name="Gostin Ar C."/>
            <person name="Ohm R.A."/>
            <person name="Kogej T."/>
            <person name="Sonjak S."/>
            <person name="Turk M."/>
            <person name="Zajc J."/>
            <person name="Zalar P."/>
            <person name="Grube M."/>
            <person name="Sun H."/>
            <person name="Han J."/>
            <person name="Sharma A."/>
            <person name="Chiniquy J."/>
            <person name="Ngan C.Y."/>
            <person name="Lipzen A."/>
            <person name="Barry K."/>
            <person name="Grigoriev I.V."/>
            <person name="Gunde-Cimerman N."/>
        </authorList>
    </citation>
    <scope>NUCLEOTIDE SEQUENCE [LARGE SCALE GENOMIC DNA]</scope>
    <source>
        <strain evidence="13 14">EXF-150</strain>
    </source>
</reference>
<organism evidence="13 14">
    <name type="scientific">Aureobasidium pullulans EXF-150</name>
    <dbReference type="NCBI Taxonomy" id="1043002"/>
    <lineage>
        <taxon>Eukaryota</taxon>
        <taxon>Fungi</taxon>
        <taxon>Dikarya</taxon>
        <taxon>Ascomycota</taxon>
        <taxon>Pezizomycotina</taxon>
        <taxon>Dothideomycetes</taxon>
        <taxon>Dothideomycetidae</taxon>
        <taxon>Dothideales</taxon>
        <taxon>Saccotheciaceae</taxon>
        <taxon>Aureobasidium</taxon>
    </lineage>
</organism>
<evidence type="ECO:0000256" key="6">
    <source>
        <dbReference type="ARBA" id="ARBA00022840"/>
    </source>
</evidence>
<feature type="transmembrane region" description="Helical" evidence="10">
    <location>
        <begin position="887"/>
        <end position="909"/>
    </location>
</feature>
<evidence type="ECO:0000313" key="13">
    <source>
        <dbReference type="EMBL" id="KEQ88378.1"/>
    </source>
</evidence>
<evidence type="ECO:0000256" key="9">
    <source>
        <dbReference type="SAM" id="MobiDB-lite"/>
    </source>
</evidence>
<dbReference type="STRING" id="1043002.A0A074XRY5"/>
<keyword evidence="14" id="KW-1185">Reference proteome</keyword>
<dbReference type="FunFam" id="3.40.50.300:FF:001751">
    <property type="entry name" value="ABC bile acid transporter"/>
    <property type="match status" value="1"/>
</dbReference>
<dbReference type="InterPro" id="IPR017871">
    <property type="entry name" value="ABC_transporter-like_CS"/>
</dbReference>
<proteinExistence type="predicted"/>
<feature type="compositionally biased region" description="Polar residues" evidence="9">
    <location>
        <begin position="351"/>
        <end position="364"/>
    </location>
</feature>
<dbReference type="CDD" id="cd18596">
    <property type="entry name" value="ABC_6TM_VMR1_D1_like"/>
    <property type="match status" value="1"/>
</dbReference>
<dbReference type="SMART" id="SM00382">
    <property type="entry name" value="AAA"/>
    <property type="match status" value="2"/>
</dbReference>
<dbReference type="CDD" id="cd03250">
    <property type="entry name" value="ABCC_MRP_domain1"/>
    <property type="match status" value="1"/>
</dbReference>
<dbReference type="HOGENOM" id="CLU_000604_27_6_1"/>
<dbReference type="GO" id="GO:0140359">
    <property type="term" value="F:ABC-type transporter activity"/>
    <property type="evidence" value="ECO:0007669"/>
    <property type="project" value="InterPro"/>
</dbReference>
<feature type="transmembrane region" description="Helical" evidence="10">
    <location>
        <begin position="56"/>
        <end position="73"/>
    </location>
</feature>
<evidence type="ECO:0000256" key="5">
    <source>
        <dbReference type="ARBA" id="ARBA00022741"/>
    </source>
</evidence>
<dbReference type="OrthoDB" id="6500128at2759"/>
<feature type="domain" description="ABC transmembrane type-1" evidence="12">
    <location>
        <begin position="229"/>
        <end position="585"/>
    </location>
</feature>
<dbReference type="CDD" id="cd03244">
    <property type="entry name" value="ABCC_MRP_domain2"/>
    <property type="match status" value="1"/>
</dbReference>
<dbReference type="PROSITE" id="PS00211">
    <property type="entry name" value="ABC_TRANSPORTER_1"/>
    <property type="match status" value="2"/>
</dbReference>
<evidence type="ECO:0000313" key="14">
    <source>
        <dbReference type="Proteomes" id="UP000030706"/>
    </source>
</evidence>
<dbReference type="Pfam" id="PF00005">
    <property type="entry name" value="ABC_tran"/>
    <property type="match status" value="2"/>
</dbReference>
<dbReference type="InterPro" id="IPR036640">
    <property type="entry name" value="ABC1_TM_sf"/>
</dbReference>
<keyword evidence="6" id="KW-0067">ATP-binding</keyword>
<keyword evidence="4" id="KW-0677">Repeat</keyword>
<dbReference type="Gene3D" id="1.20.1560.10">
    <property type="entry name" value="ABC transporter type 1, transmembrane domain"/>
    <property type="match status" value="2"/>
</dbReference>
<accession>A0A074XRY5</accession>
<dbReference type="GO" id="GO:0005737">
    <property type="term" value="C:cytoplasm"/>
    <property type="evidence" value="ECO:0007669"/>
    <property type="project" value="UniProtKB-ARBA"/>
</dbReference>
<dbReference type="Proteomes" id="UP000030706">
    <property type="component" value="Unassembled WGS sequence"/>
</dbReference>
<evidence type="ECO:0000256" key="3">
    <source>
        <dbReference type="ARBA" id="ARBA00022692"/>
    </source>
</evidence>
<dbReference type="RefSeq" id="XP_029764565.1">
    <property type="nucleotide sequence ID" value="XM_029901662.1"/>
</dbReference>
<dbReference type="PANTHER" id="PTHR24223:SF415">
    <property type="entry name" value="FI20190P1"/>
    <property type="match status" value="1"/>
</dbReference>
<dbReference type="FunFam" id="1.20.1560.10:FF:000013">
    <property type="entry name" value="ABC transporter C family member 2"/>
    <property type="match status" value="1"/>
</dbReference>
<feature type="transmembrane region" description="Helical" evidence="10">
    <location>
        <begin position="228"/>
        <end position="249"/>
    </location>
</feature>
<dbReference type="EMBL" id="KL584975">
    <property type="protein sequence ID" value="KEQ88378.1"/>
    <property type="molecule type" value="Genomic_DNA"/>
</dbReference>
<feature type="domain" description="ABC transporter" evidence="11">
    <location>
        <begin position="1231"/>
        <end position="1458"/>
    </location>
</feature>
<evidence type="ECO:0000256" key="4">
    <source>
        <dbReference type="ARBA" id="ARBA00022737"/>
    </source>
</evidence>
<keyword evidence="7 10" id="KW-1133">Transmembrane helix</keyword>
<dbReference type="GeneID" id="40743968"/>
<dbReference type="PROSITE" id="PS50929">
    <property type="entry name" value="ABC_TM1F"/>
    <property type="match status" value="2"/>
</dbReference>
<feature type="transmembrane region" description="Helical" evidence="10">
    <location>
        <begin position="1040"/>
        <end position="1073"/>
    </location>
</feature>
<feature type="transmembrane region" description="Helical" evidence="10">
    <location>
        <begin position="954"/>
        <end position="987"/>
    </location>
</feature>
<gene>
    <name evidence="13" type="ORF">M438DRAFT_288576</name>
</gene>
<dbReference type="GO" id="GO:0005524">
    <property type="term" value="F:ATP binding"/>
    <property type="evidence" value="ECO:0007669"/>
    <property type="project" value="UniProtKB-KW"/>
</dbReference>
<protein>
    <submittedName>
        <fullName evidence="13">p-loop containing nucleoside triphosphate hydrolase protein</fullName>
    </submittedName>
</protein>
<dbReference type="PROSITE" id="PS50893">
    <property type="entry name" value="ABC_TRANSPORTER_2"/>
    <property type="match status" value="2"/>
</dbReference>
<dbReference type="InterPro" id="IPR050173">
    <property type="entry name" value="ABC_transporter_C-like"/>
</dbReference>
<evidence type="ECO:0000256" key="8">
    <source>
        <dbReference type="ARBA" id="ARBA00023136"/>
    </source>
</evidence>
<dbReference type="Pfam" id="PF00664">
    <property type="entry name" value="ABC_membrane"/>
    <property type="match status" value="2"/>
</dbReference>
<feature type="domain" description="ABC transmembrane type-1" evidence="12">
    <location>
        <begin position="889"/>
        <end position="1196"/>
    </location>
</feature>
<keyword evidence="2" id="KW-0813">Transport</keyword>
<dbReference type="SUPFAM" id="SSF52540">
    <property type="entry name" value="P-loop containing nucleoside triphosphate hydrolases"/>
    <property type="match status" value="2"/>
</dbReference>
<dbReference type="GO" id="GO:0016020">
    <property type="term" value="C:membrane"/>
    <property type="evidence" value="ECO:0007669"/>
    <property type="project" value="UniProtKB-SubCell"/>
</dbReference>